<protein>
    <submittedName>
        <fullName evidence="2">Uncharacterized protein</fullName>
    </submittedName>
</protein>
<evidence type="ECO:0000313" key="3">
    <source>
        <dbReference type="Proteomes" id="UP000475117"/>
    </source>
</evidence>
<evidence type="ECO:0000256" key="1">
    <source>
        <dbReference type="SAM" id="MobiDB-lite"/>
    </source>
</evidence>
<dbReference type="EMBL" id="CP066776">
    <property type="protein sequence ID" value="QQL45059.1"/>
    <property type="molecule type" value="Genomic_DNA"/>
</dbReference>
<accession>A0A7T7F1M0</accession>
<sequence length="47" mass="5083">MHPQPVVASTQLAKRAIPALQLTPPAGRGNRSAAHSPPYFLRATRYS</sequence>
<keyword evidence="3" id="KW-1185">Reference proteome</keyword>
<reference evidence="2 3" key="1">
    <citation type="submission" date="2020-12" db="EMBL/GenBank/DDBJ databases">
        <title>Sulforoseuscoccus oceanibium gen. nov., sp. nov., a representative of the phylum Verrucomicrobia with special cytoplasmic membrane, and proposal of Sulforoseuscoccusaceae fam. nov.</title>
        <authorList>
            <person name="Xi F."/>
        </authorList>
    </citation>
    <scope>NUCLEOTIDE SEQUENCE [LARGE SCALE GENOMIC DNA]</scope>
    <source>
        <strain evidence="2 3">T37</strain>
    </source>
</reference>
<dbReference type="RefSeq" id="WP_164364880.1">
    <property type="nucleotide sequence ID" value="NZ_CP066776.1"/>
</dbReference>
<organism evidence="2 3">
    <name type="scientific">Sulfuriroseicoccus oceanibius</name>
    <dbReference type="NCBI Taxonomy" id="2707525"/>
    <lineage>
        <taxon>Bacteria</taxon>
        <taxon>Pseudomonadati</taxon>
        <taxon>Verrucomicrobiota</taxon>
        <taxon>Verrucomicrobiia</taxon>
        <taxon>Verrucomicrobiales</taxon>
        <taxon>Verrucomicrobiaceae</taxon>
        <taxon>Sulfuriroseicoccus</taxon>
    </lineage>
</organism>
<dbReference type="KEGG" id="soa:G3M56_000280"/>
<evidence type="ECO:0000313" key="2">
    <source>
        <dbReference type="EMBL" id="QQL45059.1"/>
    </source>
</evidence>
<dbReference type="AlphaFoldDB" id="A0A7T7F1M0"/>
<name>A0A7T7F1M0_9BACT</name>
<gene>
    <name evidence="2" type="ORF">G3M56_000280</name>
</gene>
<proteinExistence type="predicted"/>
<feature type="region of interest" description="Disordered" evidence="1">
    <location>
        <begin position="21"/>
        <end position="47"/>
    </location>
</feature>
<dbReference type="Proteomes" id="UP000475117">
    <property type="component" value="Chromosome"/>
</dbReference>